<organism evidence="4">
    <name type="scientific">Schizophyllum commune (strain H4-8 / FGSC 9210)</name>
    <name type="common">Split gill fungus</name>
    <dbReference type="NCBI Taxonomy" id="578458"/>
    <lineage>
        <taxon>Eukaryota</taxon>
        <taxon>Fungi</taxon>
        <taxon>Dikarya</taxon>
        <taxon>Basidiomycota</taxon>
        <taxon>Agaricomycotina</taxon>
        <taxon>Agaricomycetes</taxon>
        <taxon>Agaricomycetidae</taxon>
        <taxon>Agaricales</taxon>
        <taxon>Schizophyllaceae</taxon>
        <taxon>Schizophyllum</taxon>
    </lineage>
</organism>
<reference evidence="3 4" key="1">
    <citation type="journal article" date="2010" name="Nat. Biotechnol.">
        <title>Genome sequence of the model mushroom Schizophyllum commune.</title>
        <authorList>
            <person name="Ohm R.A."/>
            <person name="de Jong J.F."/>
            <person name="Lugones L.G."/>
            <person name="Aerts A."/>
            <person name="Kothe E."/>
            <person name="Stajich J.E."/>
            <person name="de Vries R.P."/>
            <person name="Record E."/>
            <person name="Levasseur A."/>
            <person name="Baker S.E."/>
            <person name="Bartholomew K.A."/>
            <person name="Coutinho P.M."/>
            <person name="Erdmann S."/>
            <person name="Fowler T.J."/>
            <person name="Gathman A.C."/>
            <person name="Lombard V."/>
            <person name="Henrissat B."/>
            <person name="Knabe N."/>
            <person name="Kuees U."/>
            <person name="Lilly W.W."/>
            <person name="Lindquist E."/>
            <person name="Lucas S."/>
            <person name="Magnuson J.K."/>
            <person name="Piumi F."/>
            <person name="Raudaskoski M."/>
            <person name="Salamov A."/>
            <person name="Schmutz J."/>
            <person name="Schwarze F.W.M.R."/>
            <person name="vanKuyk P.A."/>
            <person name="Horton J.S."/>
            <person name="Grigoriev I.V."/>
            <person name="Woesten H.A.B."/>
        </authorList>
    </citation>
    <scope>NUCLEOTIDE SEQUENCE [LARGE SCALE GENOMIC DNA]</scope>
    <source>
        <strain evidence="4">H4-8 / FGSC 9210</strain>
    </source>
</reference>
<dbReference type="Proteomes" id="UP000007431">
    <property type="component" value="Unassembled WGS sequence"/>
</dbReference>
<keyword evidence="4" id="KW-1185">Reference proteome</keyword>
<dbReference type="PANTHER" id="PTHR12461">
    <property type="entry name" value="HYPOXIA-INDUCIBLE FACTOR 1 ALPHA INHIBITOR-RELATED"/>
    <property type="match status" value="1"/>
</dbReference>
<dbReference type="STRING" id="578458.D8PP08"/>
<dbReference type="SMART" id="SM00558">
    <property type="entry name" value="JmjC"/>
    <property type="match status" value="1"/>
</dbReference>
<dbReference type="HOGENOM" id="CLU_016785_6_0_1"/>
<evidence type="ECO:0000313" key="3">
    <source>
        <dbReference type="EMBL" id="EFJ02941.1"/>
    </source>
</evidence>
<dbReference type="SUPFAM" id="SSF51197">
    <property type="entry name" value="Clavaminate synthase-like"/>
    <property type="match status" value="1"/>
</dbReference>
<proteinExistence type="predicted"/>
<dbReference type="EMBL" id="GL377302">
    <property type="protein sequence ID" value="EFJ02941.1"/>
    <property type="molecule type" value="Genomic_DNA"/>
</dbReference>
<feature type="compositionally biased region" description="Low complexity" evidence="1">
    <location>
        <begin position="306"/>
        <end position="324"/>
    </location>
</feature>
<dbReference type="InterPro" id="IPR014710">
    <property type="entry name" value="RmlC-like_jellyroll"/>
</dbReference>
<evidence type="ECO:0000259" key="2">
    <source>
        <dbReference type="PROSITE" id="PS51184"/>
    </source>
</evidence>
<dbReference type="AlphaFoldDB" id="D8PP08"/>
<sequence>MSAAPSEEALRKLSEDYFDLNGSYIETLDAPPSALEFSRLVHVSRPVVIKDSGDVLYLQSQNGNVYTNRTFEGQEDPSEFEALRADIPNDVAWCTGALDRSPDAVNLWIGDGRSVTSIHSDPYENIYTVIRGQKHFILLPPTDGWCMRERSYPHARYIRPAPDSSLILKPSNGAPPVRWASIPDPADHPETAFSSSSRQTAFHPSVHPLSVTLNAGDTLYLPAGWWHHVRQSAGDLHGGQSVGNLRGSQSVGDLRMGQSGVTIALNWWYDPEMRGMTWALLSFLRGSEEVPDGNEEEVLNGREQVPAGNDPGASDDAPPDDGFAQDAEESGGNGNSDAPLE</sequence>
<dbReference type="Pfam" id="PF13621">
    <property type="entry name" value="Cupin_8"/>
    <property type="match status" value="1"/>
</dbReference>
<dbReference type="PANTHER" id="PTHR12461:SF99">
    <property type="entry name" value="BIFUNCTIONAL PEPTIDASE AND (3S)-LYSYL HYDROXYLASE JMJD7"/>
    <property type="match status" value="1"/>
</dbReference>
<feature type="region of interest" description="Disordered" evidence="1">
    <location>
        <begin position="291"/>
        <end position="341"/>
    </location>
</feature>
<dbReference type="PROSITE" id="PS51184">
    <property type="entry name" value="JMJC"/>
    <property type="match status" value="1"/>
</dbReference>
<accession>D8PP08</accession>
<gene>
    <name evidence="3" type="ORF">SCHCODRAFT_102470</name>
</gene>
<dbReference type="eggNOG" id="KOG2508">
    <property type="taxonomic scope" value="Eukaryota"/>
</dbReference>
<dbReference type="VEuPathDB" id="FungiDB:SCHCODRAFT_02574743"/>
<dbReference type="OMA" id="TYVRDET"/>
<name>D8PP08_SCHCM</name>
<dbReference type="InParanoid" id="D8PP08"/>
<feature type="domain" description="JmjC" evidence="2">
    <location>
        <begin position="76"/>
        <end position="284"/>
    </location>
</feature>
<dbReference type="Gene3D" id="2.60.120.10">
    <property type="entry name" value="Jelly Rolls"/>
    <property type="match status" value="1"/>
</dbReference>
<evidence type="ECO:0000256" key="1">
    <source>
        <dbReference type="SAM" id="MobiDB-lite"/>
    </source>
</evidence>
<evidence type="ECO:0000313" key="4">
    <source>
        <dbReference type="Proteomes" id="UP000007431"/>
    </source>
</evidence>
<dbReference type="InterPro" id="IPR041667">
    <property type="entry name" value="Cupin_8"/>
</dbReference>
<feature type="non-terminal residue" evidence="3">
    <location>
        <position position="341"/>
    </location>
</feature>
<protein>
    <recommendedName>
        <fullName evidence="2">JmjC domain-containing protein</fullName>
    </recommendedName>
</protein>
<dbReference type="InterPro" id="IPR003347">
    <property type="entry name" value="JmjC_dom"/>
</dbReference>